<feature type="transmembrane region" description="Helical" evidence="7">
    <location>
        <begin position="291"/>
        <end position="312"/>
    </location>
</feature>
<dbReference type="InterPro" id="IPR011701">
    <property type="entry name" value="MFS"/>
</dbReference>
<dbReference type="SUPFAM" id="SSF103473">
    <property type="entry name" value="MFS general substrate transporter"/>
    <property type="match status" value="1"/>
</dbReference>
<dbReference type="GO" id="GO:0005886">
    <property type="term" value="C:plasma membrane"/>
    <property type="evidence" value="ECO:0007669"/>
    <property type="project" value="UniProtKB-SubCell"/>
</dbReference>
<dbReference type="EMBL" id="MK257771">
    <property type="protein sequence ID" value="QHW08572.1"/>
    <property type="molecule type" value="Genomic_DNA"/>
</dbReference>
<evidence type="ECO:0000256" key="3">
    <source>
        <dbReference type="ARBA" id="ARBA00022475"/>
    </source>
</evidence>
<dbReference type="Gene3D" id="1.20.1250.20">
    <property type="entry name" value="MFS general substrate transporter like domains"/>
    <property type="match status" value="2"/>
</dbReference>
<feature type="transmembrane region" description="Helical" evidence="7">
    <location>
        <begin position="55"/>
        <end position="80"/>
    </location>
</feature>
<comment type="subcellular location">
    <subcellularLocation>
        <location evidence="1">Cell membrane</location>
        <topology evidence="1">Multi-pass membrane protein</topology>
    </subcellularLocation>
</comment>
<feature type="transmembrane region" description="Helical" evidence="7">
    <location>
        <begin position="175"/>
        <end position="195"/>
    </location>
</feature>
<dbReference type="InterPro" id="IPR005829">
    <property type="entry name" value="Sugar_transporter_CS"/>
</dbReference>
<dbReference type="PROSITE" id="PS50850">
    <property type="entry name" value="MFS"/>
    <property type="match status" value="1"/>
</dbReference>
<dbReference type="AlphaFoldDB" id="A0A7S5Q350"/>
<organism evidence="9">
    <name type="scientific">Streptomyces aureus subsp. suzhoueusis</name>
    <dbReference type="NCBI Taxonomy" id="2706486"/>
    <lineage>
        <taxon>Bacteria</taxon>
        <taxon>Bacillati</taxon>
        <taxon>Actinomycetota</taxon>
        <taxon>Actinomycetes</taxon>
        <taxon>Kitasatosporales</taxon>
        <taxon>Streptomycetaceae</taxon>
        <taxon>Streptomyces</taxon>
    </lineage>
</organism>
<feature type="transmembrane region" description="Helical" evidence="7">
    <location>
        <begin position="87"/>
        <end position="106"/>
    </location>
</feature>
<reference evidence="9" key="1">
    <citation type="submission" date="2018-12" db="EMBL/GenBank/DDBJ databases">
        <authorList>
            <person name="Kang W.-J."/>
            <person name="Pan H.-X."/>
            <person name="Tang G.-L."/>
        </authorList>
    </citation>
    <scope>NUCLEOTIDE SEQUENCE</scope>
    <source>
        <strain evidence="9">SP-371</strain>
    </source>
</reference>
<feature type="transmembrane region" description="Helical" evidence="7">
    <location>
        <begin position="225"/>
        <end position="248"/>
    </location>
</feature>
<feature type="transmembrane region" description="Helical" evidence="7">
    <location>
        <begin position="24"/>
        <end position="49"/>
    </location>
</feature>
<feature type="transmembrane region" description="Helical" evidence="7">
    <location>
        <begin position="318"/>
        <end position="340"/>
    </location>
</feature>
<evidence type="ECO:0000256" key="6">
    <source>
        <dbReference type="ARBA" id="ARBA00023136"/>
    </source>
</evidence>
<dbReference type="GO" id="GO:0022857">
    <property type="term" value="F:transmembrane transporter activity"/>
    <property type="evidence" value="ECO:0007669"/>
    <property type="project" value="InterPro"/>
</dbReference>
<dbReference type="InterPro" id="IPR020846">
    <property type="entry name" value="MFS_dom"/>
</dbReference>
<dbReference type="InterPro" id="IPR050171">
    <property type="entry name" value="MFS_Transporters"/>
</dbReference>
<keyword evidence="4 7" id="KW-0812">Transmembrane</keyword>
<keyword evidence="5 7" id="KW-1133">Transmembrane helix</keyword>
<evidence type="ECO:0000256" key="5">
    <source>
        <dbReference type="ARBA" id="ARBA00022989"/>
    </source>
</evidence>
<keyword evidence="3" id="KW-1003">Cell membrane</keyword>
<gene>
    <name evidence="9" type="primary">anmF</name>
</gene>
<proteinExistence type="predicted"/>
<protein>
    <submittedName>
        <fullName evidence="9">Major facilitator superfamily</fullName>
    </submittedName>
</protein>
<dbReference type="PANTHER" id="PTHR23517">
    <property type="entry name" value="RESISTANCE PROTEIN MDTM, PUTATIVE-RELATED-RELATED"/>
    <property type="match status" value="1"/>
</dbReference>
<dbReference type="PANTHER" id="PTHR23517:SF2">
    <property type="entry name" value="MULTIDRUG RESISTANCE PROTEIN MDTH"/>
    <property type="match status" value="1"/>
</dbReference>
<dbReference type="InterPro" id="IPR036259">
    <property type="entry name" value="MFS_trans_sf"/>
</dbReference>
<feature type="domain" description="Major facilitator superfamily (MFS) profile" evidence="8">
    <location>
        <begin position="22"/>
        <end position="404"/>
    </location>
</feature>
<dbReference type="Pfam" id="PF07690">
    <property type="entry name" value="MFS_1"/>
    <property type="match status" value="1"/>
</dbReference>
<name>A0A7S5Q350_9ACTN</name>
<evidence type="ECO:0000259" key="8">
    <source>
        <dbReference type="PROSITE" id="PS50850"/>
    </source>
</evidence>
<evidence type="ECO:0000256" key="7">
    <source>
        <dbReference type="SAM" id="Phobius"/>
    </source>
</evidence>
<keyword evidence="2" id="KW-0813">Transport</keyword>
<evidence type="ECO:0000256" key="4">
    <source>
        <dbReference type="ARBA" id="ARBA00022692"/>
    </source>
</evidence>
<accession>A0A7S5Q350</accession>
<keyword evidence="6 7" id="KW-0472">Membrane</keyword>
<dbReference type="CDD" id="cd17329">
    <property type="entry name" value="MFS_MdtH_MDR_like"/>
    <property type="match status" value="1"/>
</dbReference>
<feature type="transmembrane region" description="Helical" evidence="7">
    <location>
        <begin position="377"/>
        <end position="398"/>
    </location>
</feature>
<dbReference type="PROSITE" id="PS00216">
    <property type="entry name" value="SUGAR_TRANSPORT_1"/>
    <property type="match status" value="1"/>
</dbReference>
<feature type="transmembrane region" description="Helical" evidence="7">
    <location>
        <begin position="146"/>
        <end position="169"/>
    </location>
</feature>
<evidence type="ECO:0000256" key="2">
    <source>
        <dbReference type="ARBA" id="ARBA00022448"/>
    </source>
</evidence>
<feature type="transmembrane region" description="Helical" evidence="7">
    <location>
        <begin position="260"/>
        <end position="279"/>
    </location>
</feature>
<evidence type="ECO:0000313" key="9">
    <source>
        <dbReference type="EMBL" id="QHW08572.1"/>
    </source>
</evidence>
<feature type="transmembrane region" description="Helical" evidence="7">
    <location>
        <begin position="352"/>
        <end position="371"/>
    </location>
</feature>
<sequence>MTADAQSAAREATAAGPVLPRAFWWLWAATLVNRLGGFVVVFLSLYVTLDRGGSASFAGLVTTLYGVGGAVGSVAGGLLADRLGRRTTLLGAQLLSALGTGALAFAQGRTALAITACLVGLAGNASRPVVQAVVADMVSAKARVRAFSLLYWAVNIGVAVSAALAGVLAGRGYTLLFLGEAAVTVVCALTVYLAVPETRPDPVRHGDDADPGTEAGAEPSNRRRFVAFVAVTFLVGLLMQEVSTALPLTMTRAGLSARDYGLVISLNGLLVVALQLPAGRILTRFGPAGPLTVGTLLLGGGLGMTAVAASLGTYALTVVVWTVGEILLAPTAMAAVADLVPGHAHGRYQGMYSFAWSAAACVAPAVSGYARDTLVPTALWGASATLGALAAAGYFLVLRGRRDD</sequence>
<evidence type="ECO:0000256" key="1">
    <source>
        <dbReference type="ARBA" id="ARBA00004651"/>
    </source>
</evidence>